<dbReference type="Gene3D" id="1.10.287.380">
    <property type="entry name" value="Valyl-tRNA synthetase, C-terminal domain"/>
    <property type="match status" value="1"/>
</dbReference>
<dbReference type="Gene3D" id="3.40.50.300">
    <property type="entry name" value="P-loop containing nucleotide triphosphate hydrolases"/>
    <property type="match status" value="2"/>
</dbReference>
<dbReference type="InterPro" id="IPR003439">
    <property type="entry name" value="ABC_transporter-like_ATP-bd"/>
</dbReference>
<dbReference type="Proteomes" id="UP000252355">
    <property type="component" value="Unassembled WGS sequence"/>
</dbReference>
<name>A0A367ZS39_9BACT</name>
<reference evidence="6 7" key="1">
    <citation type="submission" date="2018-05" db="EMBL/GenBank/DDBJ databases">
        <title>A metagenomic window into the 2 km-deep terrestrial subsurface aquifer revealed taxonomically and functionally diverse microbial community comprising novel uncultured bacterial lineages.</title>
        <authorList>
            <person name="Kadnikov V.V."/>
            <person name="Mardanov A.V."/>
            <person name="Beletsky A.V."/>
            <person name="Banks D."/>
            <person name="Pimenov N.V."/>
            <person name="Frank Y.A."/>
            <person name="Karnachuk O.V."/>
            <person name="Ravin N.V."/>
        </authorList>
    </citation>
    <scope>NUCLEOTIDE SEQUENCE [LARGE SCALE GENOMIC DNA]</scope>
    <source>
        <strain evidence="6">BY5</strain>
    </source>
</reference>
<dbReference type="InterPro" id="IPR051309">
    <property type="entry name" value="ABCF_ATPase"/>
</dbReference>
<gene>
    <name evidence="6" type="ORF">OZSIB_2341</name>
</gene>
<dbReference type="AlphaFoldDB" id="A0A367ZS39"/>
<evidence type="ECO:0000259" key="5">
    <source>
        <dbReference type="PROSITE" id="PS50893"/>
    </source>
</evidence>
<feature type="domain" description="ABC transporter" evidence="5">
    <location>
        <begin position="332"/>
        <end position="546"/>
    </location>
</feature>
<keyword evidence="2" id="KW-0067">ATP-binding</keyword>
<dbReference type="PANTHER" id="PTHR42855">
    <property type="entry name" value="ABC TRANSPORTER ATP-BINDING SUBUNIT"/>
    <property type="match status" value="1"/>
</dbReference>
<organism evidence="6 7">
    <name type="scientific">Candidatus Ozemobacter sibiricus</name>
    <dbReference type="NCBI Taxonomy" id="2268124"/>
    <lineage>
        <taxon>Bacteria</taxon>
        <taxon>Candidatus Ozemobacteria</taxon>
        <taxon>Candidatus Ozemobacterales</taxon>
        <taxon>Candidatus Ozemobacteraceae</taxon>
        <taxon>Candidatus Ozemobacter</taxon>
    </lineage>
</organism>
<dbReference type="PROSITE" id="PS00211">
    <property type="entry name" value="ABC_TRANSPORTER_1"/>
    <property type="match status" value="1"/>
</dbReference>
<dbReference type="Pfam" id="PF12848">
    <property type="entry name" value="ABC_tran_Xtn"/>
    <property type="match status" value="1"/>
</dbReference>
<proteinExistence type="predicted"/>
<dbReference type="Pfam" id="PF16326">
    <property type="entry name" value="ABC_tran_CTD"/>
    <property type="match status" value="1"/>
</dbReference>
<dbReference type="InterPro" id="IPR032781">
    <property type="entry name" value="ABC_tran_Xtn"/>
</dbReference>
<dbReference type="GO" id="GO:0005524">
    <property type="term" value="F:ATP binding"/>
    <property type="evidence" value="ECO:0007669"/>
    <property type="project" value="UniProtKB-KW"/>
</dbReference>
<evidence type="ECO:0000313" key="6">
    <source>
        <dbReference type="EMBL" id="RCK80964.1"/>
    </source>
</evidence>
<dbReference type="PANTHER" id="PTHR42855:SF2">
    <property type="entry name" value="DRUG RESISTANCE ABC TRANSPORTER,ATP-BINDING PROTEIN"/>
    <property type="match status" value="1"/>
</dbReference>
<keyword evidence="1" id="KW-0547">Nucleotide-binding</keyword>
<dbReference type="SMART" id="SM00382">
    <property type="entry name" value="AAA"/>
    <property type="match status" value="2"/>
</dbReference>
<dbReference type="GO" id="GO:0016887">
    <property type="term" value="F:ATP hydrolysis activity"/>
    <property type="evidence" value="ECO:0007669"/>
    <property type="project" value="InterPro"/>
</dbReference>
<feature type="region of interest" description="Disordered" evidence="4">
    <location>
        <begin position="549"/>
        <end position="584"/>
    </location>
</feature>
<feature type="domain" description="ABC transporter" evidence="5">
    <location>
        <begin position="3"/>
        <end position="266"/>
    </location>
</feature>
<dbReference type="EMBL" id="QOQW01000003">
    <property type="protein sequence ID" value="RCK80964.1"/>
    <property type="molecule type" value="Genomic_DNA"/>
</dbReference>
<accession>A0A367ZS39</accession>
<dbReference type="InterPro" id="IPR032524">
    <property type="entry name" value="ABC_tran_C"/>
</dbReference>
<dbReference type="GO" id="GO:0003677">
    <property type="term" value="F:DNA binding"/>
    <property type="evidence" value="ECO:0007669"/>
    <property type="project" value="InterPro"/>
</dbReference>
<feature type="coiled-coil region" evidence="3">
    <location>
        <begin position="254"/>
        <end position="284"/>
    </location>
</feature>
<evidence type="ECO:0000256" key="4">
    <source>
        <dbReference type="SAM" id="MobiDB-lite"/>
    </source>
</evidence>
<dbReference type="PROSITE" id="PS50893">
    <property type="entry name" value="ABC_TRANSPORTER_2"/>
    <property type="match status" value="2"/>
</dbReference>
<evidence type="ECO:0000256" key="3">
    <source>
        <dbReference type="SAM" id="Coils"/>
    </source>
</evidence>
<comment type="caution">
    <text evidence="6">The sequence shown here is derived from an EMBL/GenBank/DDBJ whole genome shotgun (WGS) entry which is preliminary data.</text>
</comment>
<dbReference type="InterPro" id="IPR017871">
    <property type="entry name" value="ABC_transporter-like_CS"/>
</dbReference>
<evidence type="ECO:0000256" key="1">
    <source>
        <dbReference type="ARBA" id="ARBA00022741"/>
    </source>
</evidence>
<evidence type="ECO:0000256" key="2">
    <source>
        <dbReference type="ARBA" id="ARBA00022840"/>
    </source>
</evidence>
<protein>
    <submittedName>
        <fullName evidence="6">ATPase</fullName>
    </submittedName>
</protein>
<dbReference type="Pfam" id="PF00005">
    <property type="entry name" value="ABC_tran"/>
    <property type="match status" value="2"/>
</dbReference>
<dbReference type="InterPro" id="IPR003593">
    <property type="entry name" value="AAA+_ATPase"/>
</dbReference>
<sequence length="662" mass="75118">MSLQIQDLSKSFSVRTLFKGVSFAVSPGERIALVGRNGSGKTTLMRIILGQETPDTGRVVRPREARLGYLPQEIFLAQDAAWNAERATATLWDLVTQAFTSLFQLQAEIRQCEERLAAAPHVTAHQERLDLLHARFHDAGGFTWQARTVRVLKGLGFPEARFHDPLRTFSGGWQMRAYFARLLLSEPDYLLLDEPTNYLDIGSIAFLEEYLSEYRGGMLIVSHDRYFLDRLATSVVALLPEGVRIYRGNYTQFLEALDTWIAEAEAAKERQEKERRRITRFIERFRYKNTKASQVQSRIKMLDKWEEVQTFQTERSLDFTFPECPASGETVLTAAKINRSYGNHHVLRDVSFTLCRGDRLAIIGENGAGKSTLMRILAGADAQYTGRLETGFRVQQGYFAQDEEISFEGDETVWQRMLRDCPFDMVPQLRNLLGAFLFSGDDIERPVRVLSGGEKSRLGLARLMLRPFNLLLMDEPTNHLDISSREALLQALDAFPGSLILVSHDRFFLDCLATRILALRDGRAILYEGNYSQYLWACRHGTLHAAAETDPAAGDRGRSGERSAASESQEAWKQRKRQSNQRQRWERDLQQIEAEITRLEQEVAQIERELSNPPPGCTAGHLTQLSERHQATTAQLTRSLEQWEALHHLLDTATSASCPSSA</sequence>
<dbReference type="FunFam" id="3.40.50.300:FF:000011">
    <property type="entry name" value="Putative ABC transporter ATP-binding component"/>
    <property type="match status" value="1"/>
</dbReference>
<keyword evidence="3" id="KW-0175">Coiled coil</keyword>
<dbReference type="SUPFAM" id="SSF52540">
    <property type="entry name" value="P-loop containing nucleoside triphosphate hydrolases"/>
    <property type="match status" value="2"/>
</dbReference>
<evidence type="ECO:0000313" key="7">
    <source>
        <dbReference type="Proteomes" id="UP000252355"/>
    </source>
</evidence>
<dbReference type="InterPro" id="IPR027417">
    <property type="entry name" value="P-loop_NTPase"/>
</dbReference>
<dbReference type="CDD" id="cd03221">
    <property type="entry name" value="ABCF_EF-3"/>
    <property type="match status" value="2"/>
</dbReference>
<dbReference type="InterPro" id="IPR037118">
    <property type="entry name" value="Val-tRNA_synth_C_sf"/>
</dbReference>